<proteinExistence type="predicted"/>
<sequence length="409" mass="43865">MSVAPTRYASVFELAKHLPNTSAFNRIFEVQQGYPRCKATPQLQQKYGVPMDNTQHVLRISNRVTLAQCWFNEARTRKPQTFATAASEAAAFDTTGGGEHCDFCQWQELTAEDMWGRVEGVVLFKHHDPLQFDLEQLQDLVNVSLGWFQSAAEHEAARDAAIGLPRRTLHPLLVWNALPRGGASQYHGHAQVLLSETPFPFLQQEREAVEAYDLTHGSMSRGYYQDLLTAHSDCGLLLREGQEGDFAFAFPSLAPWKDMEVCVHGSSMASPAFQRLLYTALRALIDELGVATFNAAIYNIDLTAPGGGSSASGSSVVSGMGGSASSSASSGGGLASGGAGLGMGPPGGYAHPRGMALPVVARVVSRGKLSNLASDFGGLEVFGGASIGHTDPCRVAEALQRVQERLPPM</sequence>
<name>A0AAD5H3M2_9CHLO</name>
<dbReference type="AlphaFoldDB" id="A0AAD5H3M2"/>
<organism evidence="1 2">
    <name type="scientific">Chlorella ohadii</name>
    <dbReference type="NCBI Taxonomy" id="2649997"/>
    <lineage>
        <taxon>Eukaryota</taxon>
        <taxon>Viridiplantae</taxon>
        <taxon>Chlorophyta</taxon>
        <taxon>core chlorophytes</taxon>
        <taxon>Trebouxiophyceae</taxon>
        <taxon>Chlorellales</taxon>
        <taxon>Chlorellaceae</taxon>
        <taxon>Chlorella clade</taxon>
        <taxon>Chlorella</taxon>
    </lineage>
</organism>
<reference evidence="1" key="1">
    <citation type="submission" date="2020-11" db="EMBL/GenBank/DDBJ databases">
        <title>Chlorella ohadii genome sequencing and assembly.</title>
        <authorList>
            <person name="Murik O."/>
            <person name="Treves H."/>
            <person name="Kedem I."/>
            <person name="Shotland Y."/>
            <person name="Kaplan A."/>
        </authorList>
    </citation>
    <scope>NUCLEOTIDE SEQUENCE</scope>
    <source>
        <strain evidence="1">1</strain>
    </source>
</reference>
<evidence type="ECO:0000313" key="1">
    <source>
        <dbReference type="EMBL" id="KAI7838970.1"/>
    </source>
</evidence>
<gene>
    <name evidence="1" type="ORF">COHA_007256</name>
</gene>
<comment type="caution">
    <text evidence="1">The sequence shown here is derived from an EMBL/GenBank/DDBJ whole genome shotgun (WGS) entry which is preliminary data.</text>
</comment>
<protein>
    <submittedName>
        <fullName evidence="1">Uncharacterized protein</fullName>
    </submittedName>
</protein>
<dbReference type="Proteomes" id="UP001205105">
    <property type="component" value="Unassembled WGS sequence"/>
</dbReference>
<dbReference type="EMBL" id="JADXDR010000110">
    <property type="protein sequence ID" value="KAI7838970.1"/>
    <property type="molecule type" value="Genomic_DNA"/>
</dbReference>
<evidence type="ECO:0000313" key="2">
    <source>
        <dbReference type="Proteomes" id="UP001205105"/>
    </source>
</evidence>
<accession>A0AAD5H3M2</accession>
<keyword evidence="2" id="KW-1185">Reference proteome</keyword>